<gene>
    <name evidence="4" type="ORF">GCM10022377_16870</name>
</gene>
<feature type="domain" description="DUF6318" evidence="3">
    <location>
        <begin position="53"/>
        <end position="204"/>
    </location>
</feature>
<evidence type="ECO:0000313" key="5">
    <source>
        <dbReference type="Proteomes" id="UP001501536"/>
    </source>
</evidence>
<dbReference type="Pfam" id="PF19843">
    <property type="entry name" value="DUF6318"/>
    <property type="match status" value="1"/>
</dbReference>
<feature type="compositionally biased region" description="Low complexity" evidence="1">
    <location>
        <begin position="29"/>
        <end position="62"/>
    </location>
</feature>
<protein>
    <recommendedName>
        <fullName evidence="3">DUF6318 domain-containing protein</fullName>
    </recommendedName>
</protein>
<proteinExistence type="predicted"/>
<accession>A0ABP7DCP7</accession>
<keyword evidence="2" id="KW-0732">Signal</keyword>
<reference evidence="5" key="1">
    <citation type="journal article" date="2019" name="Int. J. Syst. Evol. Microbiol.">
        <title>The Global Catalogue of Microorganisms (GCM) 10K type strain sequencing project: providing services to taxonomists for standard genome sequencing and annotation.</title>
        <authorList>
            <consortium name="The Broad Institute Genomics Platform"/>
            <consortium name="The Broad Institute Genome Sequencing Center for Infectious Disease"/>
            <person name="Wu L."/>
            <person name="Ma J."/>
        </authorList>
    </citation>
    <scope>NUCLEOTIDE SEQUENCE [LARGE SCALE GENOMIC DNA]</scope>
    <source>
        <strain evidence="5">JCM 16961</strain>
    </source>
</reference>
<dbReference type="InterPro" id="IPR046281">
    <property type="entry name" value="DUF6318"/>
</dbReference>
<name>A0ABP7DCP7_9MICC</name>
<evidence type="ECO:0000259" key="3">
    <source>
        <dbReference type="Pfam" id="PF19843"/>
    </source>
</evidence>
<dbReference type="PROSITE" id="PS51257">
    <property type="entry name" value="PROKAR_LIPOPROTEIN"/>
    <property type="match status" value="1"/>
</dbReference>
<feature type="chain" id="PRO_5046852210" description="DUF6318 domain-containing protein" evidence="2">
    <location>
        <begin position="27"/>
        <end position="209"/>
    </location>
</feature>
<organism evidence="4 5">
    <name type="scientific">Zhihengliuella alba</name>
    <dbReference type="NCBI Taxonomy" id="547018"/>
    <lineage>
        <taxon>Bacteria</taxon>
        <taxon>Bacillati</taxon>
        <taxon>Actinomycetota</taxon>
        <taxon>Actinomycetes</taxon>
        <taxon>Micrococcales</taxon>
        <taxon>Micrococcaceae</taxon>
        <taxon>Zhihengliuella</taxon>
    </lineage>
</organism>
<evidence type="ECO:0000256" key="2">
    <source>
        <dbReference type="SAM" id="SignalP"/>
    </source>
</evidence>
<dbReference type="Proteomes" id="UP001501536">
    <property type="component" value="Unassembled WGS sequence"/>
</dbReference>
<sequence length="209" mass="22372">MRLKRSGVLGVAAVSAALVLSGCTDSDGTTTEPTEAAPTTSTAPETSASPTPKPATSTSPAENIEPPVMPEEAKEFTAEGYEAFVNYWFEARDYALETGDTSILPPLSGEDCRHCEMTIKMIDDVSSKNQWIVGGAMDVGDFYTPFKKDQDGSIHSVIKIAQNPGKAYSSDGPVTEDDTDFQVFDAAFEFKAVYSDASGWVATSIEMIQ</sequence>
<evidence type="ECO:0000256" key="1">
    <source>
        <dbReference type="SAM" id="MobiDB-lite"/>
    </source>
</evidence>
<feature type="region of interest" description="Disordered" evidence="1">
    <location>
        <begin position="23"/>
        <end position="67"/>
    </location>
</feature>
<feature type="signal peptide" evidence="2">
    <location>
        <begin position="1"/>
        <end position="26"/>
    </location>
</feature>
<dbReference type="EMBL" id="BAABCJ010000002">
    <property type="protein sequence ID" value="GAA3703775.1"/>
    <property type="molecule type" value="Genomic_DNA"/>
</dbReference>
<comment type="caution">
    <text evidence="4">The sequence shown here is derived from an EMBL/GenBank/DDBJ whole genome shotgun (WGS) entry which is preliminary data.</text>
</comment>
<evidence type="ECO:0000313" key="4">
    <source>
        <dbReference type="EMBL" id="GAA3703775.1"/>
    </source>
</evidence>
<dbReference type="RefSeq" id="WP_344882839.1">
    <property type="nucleotide sequence ID" value="NZ_BAABCJ010000002.1"/>
</dbReference>
<keyword evidence="5" id="KW-1185">Reference proteome</keyword>